<dbReference type="OrthoDB" id="7066673at2"/>
<evidence type="ECO:0000313" key="1">
    <source>
        <dbReference type="EMBL" id="MUL39383.1"/>
    </source>
</evidence>
<evidence type="ECO:0000313" key="2">
    <source>
        <dbReference type="Proteomes" id="UP000441797"/>
    </source>
</evidence>
<sequence>MDFFPYEPFDDNKAQKKVWEWLKDAFKDEEGVAYYRYPIFTKTGRLNREPDILILHRELGLWVIECKGCFIDNIKGIQGHEWQMNNWYRETDTPVAQAEDEMFAIKNKLDERRETRGKVNCHFRVALPHVKQKEWEEKGFSQLPSTEGVVLVYENLTPSALKKHLAENARKCKLSEQDWEVVKGVLGGTLPSKPPRDIPTQIASNNPIRVIRAIETKLKVLDENQQKIAFEIPDGSQRLRGLAGTGKTVLFAKRAAKIHIKYPDWTIGFVFFTRSLYDQILELVACYHREMHPDHQDPDWTKLKVLHAWGGREQAGFYYNLALKSGVRPRTVRDVNNEIGNGSPRQSFEYVCECLKRDARNIPIIYDVLLIDEGQDLPPTFYRLARQTLSDPYRFYWAYDEAQGIGSLIVPKPETIFGRNLDGSLVVDVSGSYEGGISKSHKMNRCYRTPRLLLMTAHAVNMGLFRTEGVLQGVTQQKDWKDLGYEVIDGDFRPESVKAGRKVTITRALASSPHPIDQNDFELKDALGTSLTIKPFDTEYEEREWIAQQVAKDIELGFDPWDITIVVLSGDSEKDYLSKLRYALEQQGVDSYIAGVDGDRSIFRKDGCVTISNIFRAKGNEAWKVYACRFHYATQPLLWKQEEELHKRNEAFVALTRARVWCIATGVDSSIFDELQQAISQYPNFTFPTFNKSSLKRLIEDEGDDS</sequence>
<dbReference type="RefSeq" id="WP_105221024.1">
    <property type="nucleotide sequence ID" value="NZ_CAWNSU010000079.1"/>
</dbReference>
<dbReference type="InterPro" id="IPR027417">
    <property type="entry name" value="P-loop_NTPase"/>
</dbReference>
<proteinExistence type="predicted"/>
<dbReference type="EMBL" id="NAPY01000077">
    <property type="protein sequence ID" value="MUL39383.1"/>
    <property type="molecule type" value="Genomic_DNA"/>
</dbReference>
<gene>
    <name evidence="1" type="ORF">BWI75_24660</name>
</gene>
<organism evidence="1 2">
    <name type="scientific">Gloeocapsopsis dulcis AAB1 = 1H9</name>
    <dbReference type="NCBI Taxonomy" id="1433147"/>
    <lineage>
        <taxon>Bacteria</taxon>
        <taxon>Bacillati</taxon>
        <taxon>Cyanobacteriota</taxon>
        <taxon>Cyanophyceae</taxon>
        <taxon>Oscillatoriophycideae</taxon>
        <taxon>Chroococcales</taxon>
        <taxon>Chroococcaceae</taxon>
        <taxon>Gloeocapsopsis</taxon>
        <taxon>Gloeocapsopsis dulcis</taxon>
    </lineage>
</organism>
<keyword evidence="2" id="KW-1185">Reference proteome</keyword>
<comment type="caution">
    <text evidence="1">The sequence shown here is derived from an EMBL/GenBank/DDBJ whole genome shotgun (WGS) entry which is preliminary data.</text>
</comment>
<accession>A0A6N8G227</accession>
<name>A0A6N8G227_9CHRO</name>
<dbReference type="Proteomes" id="UP000441797">
    <property type="component" value="Unassembled WGS sequence"/>
</dbReference>
<protein>
    <submittedName>
        <fullName evidence="1">Uncharacterized protein</fullName>
    </submittedName>
</protein>
<dbReference type="Gene3D" id="3.40.50.300">
    <property type="entry name" value="P-loop containing nucleotide triphosphate hydrolases"/>
    <property type="match status" value="2"/>
</dbReference>
<dbReference type="AlphaFoldDB" id="A0A6N8G227"/>
<dbReference type="SUPFAM" id="SSF52540">
    <property type="entry name" value="P-loop containing nucleoside triphosphate hydrolases"/>
    <property type="match status" value="1"/>
</dbReference>
<reference evidence="1 2" key="1">
    <citation type="journal article" date="2019" name="Front. Microbiol.">
        <title>Genomic Features for Desiccation Tolerance and Sugar Biosynthesis in the Extremophile Gloeocapsopsis sp. UTEX B3054.</title>
        <authorList>
            <person name="Urrejola C."/>
            <person name="Alcorta J."/>
            <person name="Salas L."/>
            <person name="Vasquez M."/>
            <person name="Polz M.F."/>
            <person name="Vicuna R."/>
            <person name="Diez B."/>
        </authorList>
    </citation>
    <scope>NUCLEOTIDE SEQUENCE [LARGE SCALE GENOMIC DNA]</scope>
    <source>
        <strain evidence="1 2">1H9</strain>
    </source>
</reference>